<evidence type="ECO:0000256" key="8">
    <source>
        <dbReference type="ARBA" id="ARBA00022840"/>
    </source>
</evidence>
<keyword evidence="9" id="KW-0460">Magnesium</keyword>
<gene>
    <name evidence="14" type="ORF">CBF35_10495</name>
</gene>
<evidence type="ECO:0000256" key="4">
    <source>
        <dbReference type="ARBA" id="ARBA00022679"/>
    </source>
</evidence>
<dbReference type="NCBIfam" id="NF009603">
    <property type="entry name" value="PRK13055.1"/>
    <property type="match status" value="1"/>
</dbReference>
<dbReference type="PANTHER" id="PTHR12358">
    <property type="entry name" value="SPHINGOSINE KINASE"/>
    <property type="match status" value="1"/>
</dbReference>
<reference evidence="14 15" key="1">
    <citation type="submission" date="2017-05" db="EMBL/GenBank/DDBJ databases">
        <title>Vagococcus spp. assemblies.</title>
        <authorList>
            <person name="Gulvik C.A."/>
        </authorList>
    </citation>
    <scope>NUCLEOTIDE SEQUENCE [LARGE SCALE GENOMIC DNA]</scope>
    <source>
        <strain evidence="14 15">NCFB 2777</strain>
    </source>
</reference>
<keyword evidence="12" id="KW-1208">Phospholipid metabolism</keyword>
<evidence type="ECO:0000256" key="10">
    <source>
        <dbReference type="ARBA" id="ARBA00023098"/>
    </source>
</evidence>
<comment type="caution">
    <text evidence="14">The sequence shown here is derived from an EMBL/GenBank/DDBJ whole genome shotgun (WGS) entry which is preliminary data.</text>
</comment>
<organism evidence="14 15">
    <name type="scientific">Vagococcus salmoninarum</name>
    <dbReference type="NCBI Taxonomy" id="2739"/>
    <lineage>
        <taxon>Bacteria</taxon>
        <taxon>Bacillati</taxon>
        <taxon>Bacillota</taxon>
        <taxon>Bacilli</taxon>
        <taxon>Lactobacillales</taxon>
        <taxon>Enterococcaceae</taxon>
        <taxon>Vagococcus</taxon>
    </lineage>
</organism>
<dbReference type="Gene3D" id="2.60.200.40">
    <property type="match status" value="1"/>
</dbReference>
<keyword evidence="8" id="KW-0067">ATP-binding</keyword>
<dbReference type="Pfam" id="PF19279">
    <property type="entry name" value="YegS_C"/>
    <property type="match status" value="1"/>
</dbReference>
<keyword evidence="11" id="KW-0594">Phospholipid biosynthesis</keyword>
<keyword evidence="4" id="KW-0808">Transferase</keyword>
<name>A0A429ZKE8_9ENTE</name>
<protein>
    <submittedName>
        <fullName evidence="14">Diacylglycerol kinase</fullName>
    </submittedName>
</protein>
<keyword evidence="5" id="KW-0479">Metal-binding</keyword>
<evidence type="ECO:0000313" key="15">
    <source>
        <dbReference type="Proteomes" id="UP000287239"/>
    </source>
</evidence>
<dbReference type="InterPro" id="IPR001206">
    <property type="entry name" value="Diacylglycerol_kinase_cat_dom"/>
</dbReference>
<dbReference type="AlphaFoldDB" id="A0A429ZKE8"/>
<keyword evidence="3" id="KW-0444">Lipid biosynthesis</keyword>
<evidence type="ECO:0000256" key="1">
    <source>
        <dbReference type="ARBA" id="ARBA00001946"/>
    </source>
</evidence>
<feature type="domain" description="DAGKc" evidence="13">
    <location>
        <begin position="1"/>
        <end position="133"/>
    </location>
</feature>
<dbReference type="InterPro" id="IPR050187">
    <property type="entry name" value="Lipid_Phosphate_FormReg"/>
</dbReference>
<dbReference type="InterPro" id="IPR016064">
    <property type="entry name" value="NAD/diacylglycerol_kinase_sf"/>
</dbReference>
<comment type="similarity">
    <text evidence="2">Belongs to the diacylglycerol/lipid kinase family.</text>
</comment>
<dbReference type="Pfam" id="PF00781">
    <property type="entry name" value="DAGK_cat"/>
    <property type="match status" value="1"/>
</dbReference>
<dbReference type="RefSeq" id="WP_126780898.1">
    <property type="nucleotide sequence ID" value="NZ_NGJU01000016.1"/>
</dbReference>
<dbReference type="PROSITE" id="PS50146">
    <property type="entry name" value="DAGK"/>
    <property type="match status" value="1"/>
</dbReference>
<accession>A0A429ZKE8</accession>
<dbReference type="EMBL" id="NGJU01000016">
    <property type="protein sequence ID" value="RST94136.1"/>
    <property type="molecule type" value="Genomic_DNA"/>
</dbReference>
<dbReference type="OrthoDB" id="142078at2"/>
<sequence>MMKARVIYNPTSGKELLKKNLPDVLDILERAGYEASAFATTAEPDSAQNEAKRVALAGFDLIVAGGGDGTINQVINGIAPLAKRPKMAILPGGTTNDYARALKVPRDNIVEAAKVILKNQTVKMDIGKANDTYFMNIGAGGYLTELTYDVPSQLKSVFGYLAYLVKGAEMLPRVKPINMRLVYDQGEYIGKASMFFLGLTNSVGGFEKIAPNAQLDDGNFSLIIVKTANVVEILHLVALMINGGKHVDDPRVIYTKTSSLFAETLDDGVRMMINLDGEYGGDAPMTFTNLHQHIEMFADLDMIPNEAVSGELEELQDASDAFVKEVEQLTDEDIDGDGKVS</sequence>
<comment type="cofactor">
    <cofactor evidence="1">
        <name>Mg(2+)</name>
        <dbReference type="ChEBI" id="CHEBI:18420"/>
    </cofactor>
</comment>
<evidence type="ECO:0000256" key="11">
    <source>
        <dbReference type="ARBA" id="ARBA00023209"/>
    </source>
</evidence>
<dbReference type="GeneID" id="98568802"/>
<dbReference type="SMART" id="SM00046">
    <property type="entry name" value="DAGKc"/>
    <property type="match status" value="1"/>
</dbReference>
<dbReference type="InterPro" id="IPR017438">
    <property type="entry name" value="ATP-NAD_kinase_N"/>
</dbReference>
<dbReference type="GO" id="GO:0046872">
    <property type="term" value="F:metal ion binding"/>
    <property type="evidence" value="ECO:0007669"/>
    <property type="project" value="UniProtKB-KW"/>
</dbReference>
<dbReference type="NCBIfam" id="NF009874">
    <property type="entry name" value="PRK13337.1"/>
    <property type="match status" value="1"/>
</dbReference>
<dbReference type="Proteomes" id="UP000287239">
    <property type="component" value="Unassembled WGS sequence"/>
</dbReference>
<evidence type="ECO:0000259" key="13">
    <source>
        <dbReference type="PROSITE" id="PS50146"/>
    </source>
</evidence>
<evidence type="ECO:0000256" key="7">
    <source>
        <dbReference type="ARBA" id="ARBA00022777"/>
    </source>
</evidence>
<dbReference type="GO" id="GO:0005886">
    <property type="term" value="C:plasma membrane"/>
    <property type="evidence" value="ECO:0007669"/>
    <property type="project" value="TreeGrafter"/>
</dbReference>
<evidence type="ECO:0000256" key="12">
    <source>
        <dbReference type="ARBA" id="ARBA00023264"/>
    </source>
</evidence>
<dbReference type="GO" id="GO:0005524">
    <property type="term" value="F:ATP binding"/>
    <property type="evidence" value="ECO:0007669"/>
    <property type="project" value="UniProtKB-KW"/>
</dbReference>
<dbReference type="SUPFAM" id="SSF111331">
    <property type="entry name" value="NAD kinase/diacylglycerol kinase-like"/>
    <property type="match status" value="1"/>
</dbReference>
<evidence type="ECO:0000256" key="5">
    <source>
        <dbReference type="ARBA" id="ARBA00022723"/>
    </source>
</evidence>
<evidence type="ECO:0000313" key="14">
    <source>
        <dbReference type="EMBL" id="RST94136.1"/>
    </source>
</evidence>
<evidence type="ECO:0000256" key="3">
    <source>
        <dbReference type="ARBA" id="ARBA00022516"/>
    </source>
</evidence>
<dbReference type="PANTHER" id="PTHR12358:SF106">
    <property type="entry name" value="LIPID KINASE YEGS"/>
    <property type="match status" value="1"/>
</dbReference>
<dbReference type="Gene3D" id="3.40.50.10330">
    <property type="entry name" value="Probable inorganic polyphosphate/atp-NAD kinase, domain 1"/>
    <property type="match status" value="1"/>
</dbReference>
<proteinExistence type="inferred from homology"/>
<evidence type="ECO:0000256" key="9">
    <source>
        <dbReference type="ARBA" id="ARBA00022842"/>
    </source>
</evidence>
<keyword evidence="6" id="KW-0547">Nucleotide-binding</keyword>
<dbReference type="NCBIfam" id="TIGR00147">
    <property type="entry name" value="YegS/Rv2252/BmrU family lipid kinase"/>
    <property type="match status" value="1"/>
</dbReference>
<evidence type="ECO:0000256" key="2">
    <source>
        <dbReference type="ARBA" id="ARBA00005983"/>
    </source>
</evidence>
<dbReference type="InterPro" id="IPR045540">
    <property type="entry name" value="YegS/DAGK_C"/>
</dbReference>
<dbReference type="InterPro" id="IPR005218">
    <property type="entry name" value="Diacylglycerol/lipid_kinase"/>
</dbReference>
<dbReference type="GO" id="GO:0008654">
    <property type="term" value="P:phospholipid biosynthetic process"/>
    <property type="evidence" value="ECO:0007669"/>
    <property type="project" value="UniProtKB-KW"/>
</dbReference>
<keyword evidence="10" id="KW-0443">Lipid metabolism</keyword>
<dbReference type="GO" id="GO:0004143">
    <property type="term" value="F:ATP-dependent diacylglycerol kinase activity"/>
    <property type="evidence" value="ECO:0007669"/>
    <property type="project" value="TreeGrafter"/>
</dbReference>
<keyword evidence="7 14" id="KW-0418">Kinase</keyword>
<evidence type="ECO:0000256" key="6">
    <source>
        <dbReference type="ARBA" id="ARBA00022741"/>
    </source>
</evidence>
<keyword evidence="15" id="KW-1185">Reference proteome</keyword>